<keyword evidence="2" id="KW-1185">Reference proteome</keyword>
<reference evidence="1 2" key="1">
    <citation type="submission" date="2021-06" db="EMBL/GenBank/DDBJ databases">
        <authorList>
            <person name="Kallberg Y."/>
            <person name="Tangrot J."/>
            <person name="Rosling A."/>
        </authorList>
    </citation>
    <scope>NUCLEOTIDE SEQUENCE [LARGE SCALE GENOMIC DNA]</scope>
    <source>
        <strain evidence="1 2">120-4 pot B 10/14</strain>
    </source>
</reference>
<proteinExistence type="predicted"/>
<evidence type="ECO:0000313" key="1">
    <source>
        <dbReference type="EMBL" id="CAG8851272.1"/>
    </source>
</evidence>
<dbReference type="Proteomes" id="UP000789901">
    <property type="component" value="Unassembled WGS sequence"/>
</dbReference>
<comment type="caution">
    <text evidence="1">The sequence shown here is derived from an EMBL/GenBank/DDBJ whole genome shotgun (WGS) entry which is preliminary data.</text>
</comment>
<feature type="non-terminal residue" evidence="1">
    <location>
        <position position="1"/>
    </location>
</feature>
<sequence>KKDTPIYGYIFTKLSNIDIDKLSKDDLLYIGVIDFNSKKYNFSESDYESIVGTKANIRNLNKDAIVENICNDFILKQDEIQKLHIS</sequence>
<evidence type="ECO:0000313" key="2">
    <source>
        <dbReference type="Proteomes" id="UP000789901"/>
    </source>
</evidence>
<protein>
    <submittedName>
        <fullName evidence="1">10098_t:CDS:1</fullName>
    </submittedName>
</protein>
<gene>
    <name evidence="1" type="ORF">GMARGA_LOCUS40648</name>
</gene>
<dbReference type="EMBL" id="CAJVQB010105172">
    <property type="protein sequence ID" value="CAG8851272.1"/>
    <property type="molecule type" value="Genomic_DNA"/>
</dbReference>
<name>A0ABN7X9M5_GIGMA</name>
<accession>A0ABN7X9M5</accession>
<feature type="non-terminal residue" evidence="1">
    <location>
        <position position="86"/>
    </location>
</feature>
<organism evidence="1 2">
    <name type="scientific">Gigaspora margarita</name>
    <dbReference type="NCBI Taxonomy" id="4874"/>
    <lineage>
        <taxon>Eukaryota</taxon>
        <taxon>Fungi</taxon>
        <taxon>Fungi incertae sedis</taxon>
        <taxon>Mucoromycota</taxon>
        <taxon>Glomeromycotina</taxon>
        <taxon>Glomeromycetes</taxon>
        <taxon>Diversisporales</taxon>
        <taxon>Gigasporaceae</taxon>
        <taxon>Gigaspora</taxon>
    </lineage>
</organism>